<feature type="compositionally biased region" description="Basic and acidic residues" evidence="1">
    <location>
        <begin position="106"/>
        <end position="118"/>
    </location>
</feature>
<protein>
    <submittedName>
        <fullName evidence="2">Uncharacterized protein</fullName>
    </submittedName>
</protein>
<evidence type="ECO:0000313" key="2">
    <source>
        <dbReference type="EMBL" id="WAP71415.1"/>
    </source>
</evidence>
<feature type="region of interest" description="Disordered" evidence="1">
    <location>
        <begin position="78"/>
        <end position="123"/>
    </location>
</feature>
<sequence>MVMLFMDFSCFDVVSLRGGLGRHPGFSRARRLDRTPAELGRGNRGMLFRRLMRQQLWTRLRGCCRRLLRGLAARFHGAHGPAHDEAGGERDQQRRDAGDDQPGPAEPERCAAECDSSGKENASVARPRGLMLVPPVEQQDLEAGVVLIFVTFQTLEWSDGTAGITRPTSP</sequence>
<proteinExistence type="predicted"/>
<keyword evidence="2" id="KW-0614">Plasmid</keyword>
<reference evidence="2" key="1">
    <citation type="submission" date="2022-12" db="EMBL/GenBank/DDBJ databases">
        <title>Jiella pelagia sp. nov., isolated from phosphonate enriched culture of Northwest Pacific surface seawater.</title>
        <authorList>
            <person name="Shin D.Y."/>
            <person name="Hwang C.Y."/>
        </authorList>
    </citation>
    <scope>NUCLEOTIDE SEQUENCE</scope>
    <source>
        <strain evidence="2">HL-NP1</strain>
        <plasmid evidence="2">unnamed2</plasmid>
    </source>
</reference>
<dbReference type="EMBL" id="CP114030">
    <property type="protein sequence ID" value="WAP71415.1"/>
    <property type="molecule type" value="Genomic_DNA"/>
</dbReference>
<organism evidence="2 3">
    <name type="scientific">Jiella pelagia</name>
    <dbReference type="NCBI Taxonomy" id="2986949"/>
    <lineage>
        <taxon>Bacteria</taxon>
        <taxon>Pseudomonadati</taxon>
        <taxon>Pseudomonadota</taxon>
        <taxon>Alphaproteobacteria</taxon>
        <taxon>Hyphomicrobiales</taxon>
        <taxon>Aurantimonadaceae</taxon>
        <taxon>Jiella</taxon>
    </lineage>
</organism>
<evidence type="ECO:0000256" key="1">
    <source>
        <dbReference type="SAM" id="MobiDB-lite"/>
    </source>
</evidence>
<feature type="compositionally biased region" description="Basic and acidic residues" evidence="1">
    <location>
        <begin position="81"/>
        <end position="98"/>
    </location>
</feature>
<dbReference type="Proteomes" id="UP001164020">
    <property type="component" value="Plasmid unnamed2"/>
</dbReference>
<accession>A0ABY7C7U6</accession>
<keyword evidence="3" id="KW-1185">Reference proteome</keyword>
<geneLocation type="plasmid" evidence="2 3">
    <name>unnamed2</name>
</geneLocation>
<name>A0ABY7C7U6_9HYPH</name>
<evidence type="ECO:0000313" key="3">
    <source>
        <dbReference type="Proteomes" id="UP001164020"/>
    </source>
</evidence>
<gene>
    <name evidence="2" type="ORF">OH818_28430</name>
</gene>